<evidence type="ECO:0000256" key="12">
    <source>
        <dbReference type="ARBA" id="ARBA00047364"/>
    </source>
</evidence>
<dbReference type="GO" id="GO:0017101">
    <property type="term" value="C:aminoacyl-tRNA synthetase multienzyme complex"/>
    <property type="evidence" value="ECO:0007669"/>
    <property type="project" value="TreeGrafter"/>
</dbReference>
<dbReference type="EC" id="6.1.1.10" evidence="3"/>
<protein>
    <recommendedName>
        <fullName evidence="4">Methionine--tRNA ligase, cytoplasmic</fullName>
        <ecNumber evidence="3">6.1.1.10</ecNumber>
    </recommendedName>
    <alternativeName>
        <fullName evidence="11">Methionyl-tRNA synthetase</fullName>
    </alternativeName>
</protein>
<dbReference type="EMBL" id="LUCH01004262">
    <property type="protein sequence ID" value="KAF5399197.1"/>
    <property type="molecule type" value="Genomic_DNA"/>
</dbReference>
<dbReference type="InterPro" id="IPR015413">
    <property type="entry name" value="Methionyl/Leucyl_tRNA_Synth"/>
</dbReference>
<keyword evidence="18" id="KW-1185">Reference proteome</keyword>
<dbReference type="GO" id="GO:0005829">
    <property type="term" value="C:cytosol"/>
    <property type="evidence" value="ECO:0007669"/>
    <property type="project" value="TreeGrafter"/>
</dbReference>
<evidence type="ECO:0000256" key="8">
    <source>
        <dbReference type="ARBA" id="ARBA00022840"/>
    </source>
</evidence>
<dbReference type="GO" id="GO:0005524">
    <property type="term" value="F:ATP binding"/>
    <property type="evidence" value="ECO:0007669"/>
    <property type="project" value="UniProtKB-KW"/>
</dbReference>
<dbReference type="InterPro" id="IPR041872">
    <property type="entry name" value="Anticodon_Met"/>
</dbReference>
<evidence type="ECO:0000256" key="7">
    <source>
        <dbReference type="ARBA" id="ARBA00022741"/>
    </source>
</evidence>
<evidence type="ECO:0000256" key="9">
    <source>
        <dbReference type="ARBA" id="ARBA00022917"/>
    </source>
</evidence>
<reference evidence="17" key="1">
    <citation type="submission" date="2019-05" db="EMBL/GenBank/DDBJ databases">
        <title>Annotation for the trematode Paragonimus heterotremus.</title>
        <authorList>
            <person name="Choi Y.-J."/>
        </authorList>
    </citation>
    <scope>NUCLEOTIDE SEQUENCE</scope>
    <source>
        <strain evidence="17">LC</strain>
    </source>
</reference>
<dbReference type="Gene3D" id="2.20.28.20">
    <property type="entry name" value="Methionyl-tRNA synthetase, Zn-domain"/>
    <property type="match status" value="1"/>
</dbReference>
<evidence type="ECO:0000313" key="18">
    <source>
        <dbReference type="Proteomes" id="UP000748531"/>
    </source>
</evidence>
<organism evidence="17 18">
    <name type="scientific">Paragonimus heterotremus</name>
    <dbReference type="NCBI Taxonomy" id="100268"/>
    <lineage>
        <taxon>Eukaryota</taxon>
        <taxon>Metazoa</taxon>
        <taxon>Spiralia</taxon>
        <taxon>Lophotrochozoa</taxon>
        <taxon>Platyhelminthes</taxon>
        <taxon>Trematoda</taxon>
        <taxon>Digenea</taxon>
        <taxon>Plagiorchiida</taxon>
        <taxon>Troglotremata</taxon>
        <taxon>Troglotrematidae</taxon>
        <taxon>Paragonimus</taxon>
    </lineage>
</organism>
<dbReference type="CDD" id="cd07957">
    <property type="entry name" value="Anticodon_Ia_Met"/>
    <property type="match status" value="1"/>
</dbReference>
<evidence type="ECO:0000256" key="2">
    <source>
        <dbReference type="ARBA" id="ARBA00005594"/>
    </source>
</evidence>
<evidence type="ECO:0000256" key="5">
    <source>
        <dbReference type="ARBA" id="ARBA00022490"/>
    </source>
</evidence>
<dbReference type="Gene3D" id="1.20.1050.10">
    <property type="match status" value="1"/>
</dbReference>
<dbReference type="OrthoDB" id="5844513at2759"/>
<comment type="catalytic activity">
    <reaction evidence="12">
        <text>tRNA(Met) + L-methionine + ATP = L-methionyl-tRNA(Met) + AMP + diphosphate</text>
        <dbReference type="Rhea" id="RHEA:13481"/>
        <dbReference type="Rhea" id="RHEA-COMP:9667"/>
        <dbReference type="Rhea" id="RHEA-COMP:9698"/>
        <dbReference type="ChEBI" id="CHEBI:30616"/>
        <dbReference type="ChEBI" id="CHEBI:33019"/>
        <dbReference type="ChEBI" id="CHEBI:57844"/>
        <dbReference type="ChEBI" id="CHEBI:78442"/>
        <dbReference type="ChEBI" id="CHEBI:78530"/>
        <dbReference type="ChEBI" id="CHEBI:456215"/>
        <dbReference type="EC" id="6.1.1.10"/>
    </reaction>
</comment>
<evidence type="ECO:0000256" key="3">
    <source>
        <dbReference type="ARBA" id="ARBA00012838"/>
    </source>
</evidence>
<dbReference type="Gene3D" id="3.40.30.10">
    <property type="entry name" value="Glutaredoxin"/>
    <property type="match status" value="1"/>
</dbReference>
<keyword evidence="10 13" id="KW-0030">Aminoacyl-tRNA synthetase</keyword>
<feature type="region of interest" description="Disordered" evidence="14">
    <location>
        <begin position="199"/>
        <end position="232"/>
    </location>
</feature>
<dbReference type="PROSITE" id="PS00178">
    <property type="entry name" value="AA_TRNA_LIGASE_I"/>
    <property type="match status" value="1"/>
</dbReference>
<dbReference type="FunFam" id="2.20.28.20:FF:000001">
    <property type="entry name" value="Methionine--tRNA ligase"/>
    <property type="match status" value="1"/>
</dbReference>
<evidence type="ECO:0000256" key="6">
    <source>
        <dbReference type="ARBA" id="ARBA00022598"/>
    </source>
</evidence>
<dbReference type="Pfam" id="PF09334">
    <property type="entry name" value="tRNA-synt_1g"/>
    <property type="match status" value="1"/>
</dbReference>
<feature type="domain" description="Methionyl/Leucyl tRNA synthetase" evidence="15">
    <location>
        <begin position="293"/>
        <end position="695"/>
    </location>
</feature>
<dbReference type="InterPro" id="IPR023458">
    <property type="entry name" value="Met-tRNA_ligase_1"/>
</dbReference>
<dbReference type="GO" id="GO:0004825">
    <property type="term" value="F:methionine-tRNA ligase activity"/>
    <property type="evidence" value="ECO:0007669"/>
    <property type="project" value="UniProtKB-EC"/>
</dbReference>
<dbReference type="InterPro" id="IPR014758">
    <property type="entry name" value="Met-tRNA_synth"/>
</dbReference>
<dbReference type="InterPro" id="IPR014729">
    <property type="entry name" value="Rossmann-like_a/b/a_fold"/>
</dbReference>
<proteinExistence type="inferred from homology"/>
<keyword evidence="6 13" id="KW-0436">Ligase</keyword>
<comment type="subcellular location">
    <subcellularLocation>
        <location evidence="1">Cytoplasm</location>
    </subcellularLocation>
</comment>
<accession>A0A8J4SMY1</accession>
<evidence type="ECO:0000256" key="13">
    <source>
        <dbReference type="RuleBase" id="RU363039"/>
    </source>
</evidence>
<keyword evidence="8 13" id="KW-0067">ATP-binding</keyword>
<evidence type="ECO:0000256" key="4">
    <source>
        <dbReference type="ARBA" id="ARBA00018335"/>
    </source>
</evidence>
<dbReference type="InterPro" id="IPR001412">
    <property type="entry name" value="aa-tRNA-synth_I_CS"/>
</dbReference>
<dbReference type="CDD" id="cd00814">
    <property type="entry name" value="MetRS_core"/>
    <property type="match status" value="1"/>
</dbReference>
<dbReference type="Gene3D" id="3.40.50.620">
    <property type="entry name" value="HUPs"/>
    <property type="match status" value="1"/>
</dbReference>
<dbReference type="GO" id="GO:0006431">
    <property type="term" value="P:methionyl-tRNA aminoacylation"/>
    <property type="evidence" value="ECO:0007669"/>
    <property type="project" value="InterPro"/>
</dbReference>
<evidence type="ECO:0000256" key="14">
    <source>
        <dbReference type="SAM" id="MobiDB-lite"/>
    </source>
</evidence>
<dbReference type="SUPFAM" id="SSF57770">
    <property type="entry name" value="Methionyl-tRNA synthetase (MetRS), Zn-domain"/>
    <property type="match status" value="1"/>
</dbReference>
<dbReference type="PANTHER" id="PTHR45765">
    <property type="entry name" value="METHIONINE--TRNA LIGASE"/>
    <property type="match status" value="1"/>
</dbReference>
<dbReference type="NCBIfam" id="TIGR00398">
    <property type="entry name" value="metG"/>
    <property type="match status" value="1"/>
</dbReference>
<dbReference type="AlphaFoldDB" id="A0A8J4SMY1"/>
<dbReference type="PRINTS" id="PR01041">
    <property type="entry name" value="TRNASYNTHMET"/>
</dbReference>
<comment type="similarity">
    <text evidence="2 13">Belongs to the class-I aminoacyl-tRNA synthetase family.</text>
</comment>
<keyword evidence="5" id="KW-0963">Cytoplasm</keyword>
<comment type="caution">
    <text evidence="17">The sequence shown here is derived from an EMBL/GenBank/DDBJ whole genome shotgun (WGS) entry which is preliminary data.</text>
</comment>
<feature type="compositionally biased region" description="Basic and acidic residues" evidence="14">
    <location>
        <begin position="202"/>
        <end position="226"/>
    </location>
</feature>
<name>A0A8J4SMY1_9TREM</name>
<dbReference type="InterPro" id="IPR009080">
    <property type="entry name" value="tRNAsynth_Ia_anticodon-bd"/>
</dbReference>
<evidence type="ECO:0000259" key="16">
    <source>
        <dbReference type="Pfam" id="PF19303"/>
    </source>
</evidence>
<evidence type="ECO:0000313" key="17">
    <source>
        <dbReference type="EMBL" id="KAF5399197.1"/>
    </source>
</evidence>
<evidence type="ECO:0000256" key="11">
    <source>
        <dbReference type="ARBA" id="ARBA00030904"/>
    </source>
</evidence>
<dbReference type="Proteomes" id="UP000748531">
    <property type="component" value="Unassembled WGS sequence"/>
</dbReference>
<evidence type="ECO:0000256" key="1">
    <source>
        <dbReference type="ARBA" id="ARBA00004496"/>
    </source>
</evidence>
<dbReference type="Gene3D" id="1.10.730.10">
    <property type="entry name" value="Isoleucyl-tRNA Synthetase, Domain 1"/>
    <property type="match status" value="1"/>
</dbReference>
<gene>
    <name evidence="17" type="ORF">PHET_07386</name>
</gene>
<dbReference type="InterPro" id="IPR033911">
    <property type="entry name" value="MetRS_core"/>
</dbReference>
<dbReference type="Pfam" id="PF19303">
    <property type="entry name" value="Anticodon_3"/>
    <property type="match status" value="1"/>
</dbReference>
<evidence type="ECO:0000259" key="15">
    <source>
        <dbReference type="Pfam" id="PF09334"/>
    </source>
</evidence>
<feature type="domain" description="Methionyl-tRNA synthetase anticodon-binding" evidence="16">
    <location>
        <begin position="707"/>
        <end position="865"/>
    </location>
</feature>
<evidence type="ECO:0000256" key="10">
    <source>
        <dbReference type="ARBA" id="ARBA00023146"/>
    </source>
</evidence>
<dbReference type="PANTHER" id="PTHR45765:SF1">
    <property type="entry name" value="METHIONINE--TRNA LIGASE, CYTOPLASMIC"/>
    <property type="match status" value="1"/>
</dbReference>
<keyword evidence="9 13" id="KW-0648">Protein biosynthesis</keyword>
<sequence>MRICFNPNCVDALKVVAAATLVPDVELVADNNLNDPPAILFSSPSVTITSQNAIVCRLLNTNPIQLVVCKFLLWESSILTPAVKKHVSDQLNGAESNQCYAEINSVLTELERRLDESKSIFRFDPPSACSVIVWSCLLPLFYPGSPFIVPGRDRLERVFKTLDNVLHSELVLQRFSNNSVDLKSLWSVSLSIGYPVTSGNRKPQDVKEGGSKLAKGKEKHEPKSKGLPDATGTTVRKDLHLLEEESNAATVISVSKDELHQAAAYFQPLGSFVRPVYPCPKHPQPKSSGVRNVLITSALPYVNNVPHLGNMIGSTLSASVFALYCEIAGYNVLSICGTDEYGTATEAKALDEQLTPRQICDKYHRLHRNIYDWFDIRFDHFGRTTTEKHTEIVQDLFRQIWANNFISEDTVEQLFCEQCSKFLADRFVEGVCPFCKYDDARGDQCDKCGRLMNAVELCRPRCKSCQHAPVIKSSRHLFLDLPRLESKLAVFLEERIDDASTLWTANARSISTSWLRDGLKARCITRDLKWGVPVPLDSYNDKVFYVWFDAPCGYISITADYTDDWRRWWQPSGSPNKSNEDGPIELFQFMAKDNVPFHAIIFPACLLAADKGYTLVKHLLSTEYMNYEGTKFSKSRGIGVFGNDAMKSGIHSNVWRFYLLYRRPETQDSAFVWDDFVLVNNCELLNNLGNFVNRALVFVSRFFDGKIPSMDDLQPNDVEFLAQVNHFIKSYTSHLEACRLREGLRDVLAIARLGNGYLQANQPWVTVKSEETKPRAGVVVGVAANVVCVLGLLLYPYMPSIGQQIWHEQCNLPMTALSLLPLRRQDCRLPQLLARSHTIGKPVPLFCKIDAVEASRLSKLFSGDRVENGKPSSNETAD</sequence>
<dbReference type="SUPFAM" id="SSF47323">
    <property type="entry name" value="Anticodon-binding domain of a subclass of class I aminoacyl-tRNA synthetases"/>
    <property type="match status" value="1"/>
</dbReference>
<keyword evidence="7 13" id="KW-0547">Nucleotide-binding</keyword>
<dbReference type="SUPFAM" id="SSF52374">
    <property type="entry name" value="Nucleotidylyl transferase"/>
    <property type="match status" value="1"/>
</dbReference>
<dbReference type="InterPro" id="IPR029038">
    <property type="entry name" value="MetRS_Zn"/>
</dbReference>